<evidence type="ECO:0000313" key="1">
    <source>
        <dbReference type="EMBL" id="KAI8043872.1"/>
    </source>
</evidence>
<evidence type="ECO:0000313" key="2">
    <source>
        <dbReference type="Proteomes" id="UP001059596"/>
    </source>
</evidence>
<organism evidence="1 2">
    <name type="scientific">Drosophila gunungcola</name>
    <name type="common">fruit fly</name>
    <dbReference type="NCBI Taxonomy" id="103775"/>
    <lineage>
        <taxon>Eukaryota</taxon>
        <taxon>Metazoa</taxon>
        <taxon>Ecdysozoa</taxon>
        <taxon>Arthropoda</taxon>
        <taxon>Hexapoda</taxon>
        <taxon>Insecta</taxon>
        <taxon>Pterygota</taxon>
        <taxon>Neoptera</taxon>
        <taxon>Endopterygota</taxon>
        <taxon>Diptera</taxon>
        <taxon>Brachycera</taxon>
        <taxon>Muscomorpha</taxon>
        <taxon>Ephydroidea</taxon>
        <taxon>Drosophilidae</taxon>
        <taxon>Drosophila</taxon>
        <taxon>Sophophora</taxon>
    </lineage>
</organism>
<proteinExistence type="predicted"/>
<sequence length="90" mass="10360">MASDGCWTIRAVQELMKVKLQNFGQRCRYLNEHYSLPEGYKNESMLCVGSPEPAAYYGDNNSRIRLWYAKPFQCVHQGALLSRLDRGRDG</sequence>
<accession>A0A9P9YVJ0</accession>
<reference evidence="1" key="1">
    <citation type="journal article" date="2023" name="Genome Biol. Evol.">
        <title>Long-read-based Genome Assembly of Drosophila gunungcola Reveals Fewer Chemosensory Genes in Flower-breeding Species.</title>
        <authorList>
            <person name="Negi A."/>
            <person name="Liao B.Y."/>
            <person name="Yeh S.D."/>
        </authorList>
    </citation>
    <scope>NUCLEOTIDE SEQUENCE</scope>
    <source>
        <strain evidence="1">Sukarami</strain>
    </source>
</reference>
<comment type="caution">
    <text evidence="1">The sequence shown here is derived from an EMBL/GenBank/DDBJ whole genome shotgun (WGS) entry which is preliminary data.</text>
</comment>
<dbReference type="AlphaFoldDB" id="A0A9P9YVJ0"/>
<keyword evidence="2" id="KW-1185">Reference proteome</keyword>
<protein>
    <submittedName>
        <fullName evidence="1">Uncharacterized protein</fullName>
    </submittedName>
</protein>
<name>A0A9P9YVJ0_9MUSC</name>
<dbReference type="EMBL" id="JAMKOV010000001">
    <property type="protein sequence ID" value="KAI8043872.1"/>
    <property type="molecule type" value="Genomic_DNA"/>
</dbReference>
<gene>
    <name evidence="1" type="ORF">M5D96_000015</name>
</gene>
<dbReference type="Proteomes" id="UP001059596">
    <property type="component" value="Chromosome 3R"/>
</dbReference>